<keyword evidence="9 16" id="KW-0808">Transferase</keyword>
<dbReference type="NCBIfam" id="TIGR03455">
    <property type="entry name" value="HisG_C-term"/>
    <property type="match status" value="1"/>
</dbReference>
<accession>A0A7Y2EFD8</accession>
<organism evidence="19 20">
    <name type="scientific">Eiseniibacteriota bacterium</name>
    <dbReference type="NCBI Taxonomy" id="2212470"/>
    <lineage>
        <taxon>Bacteria</taxon>
        <taxon>Candidatus Eiseniibacteriota</taxon>
    </lineage>
</organism>
<keyword evidence="13 16" id="KW-0460">Magnesium</keyword>
<dbReference type="InterPro" id="IPR015867">
    <property type="entry name" value="N-reg_PII/ATP_PRibTrfase_C"/>
</dbReference>
<evidence type="ECO:0000256" key="1">
    <source>
        <dbReference type="ARBA" id="ARBA00000915"/>
    </source>
</evidence>
<dbReference type="GO" id="GO:0000287">
    <property type="term" value="F:magnesium ion binding"/>
    <property type="evidence" value="ECO:0007669"/>
    <property type="project" value="UniProtKB-UniRule"/>
</dbReference>
<keyword evidence="12 16" id="KW-0067">ATP-binding</keyword>
<dbReference type="InterPro" id="IPR001348">
    <property type="entry name" value="ATP_PRibTrfase_HisG"/>
</dbReference>
<evidence type="ECO:0000256" key="7">
    <source>
        <dbReference type="ARBA" id="ARBA00022605"/>
    </source>
</evidence>
<dbReference type="SUPFAM" id="SSF54913">
    <property type="entry name" value="GlnB-like"/>
    <property type="match status" value="1"/>
</dbReference>
<comment type="function">
    <text evidence="15 16">Catalyzes the condensation of ATP and 5-phosphoribose 1-diphosphate to form N'-(5'-phosphoribosyl)-ATP (PR-ATP). Has a crucial role in the pathway because the rate of histidine biosynthesis seems to be controlled primarily by regulation of HisG enzymatic activity.</text>
</comment>
<dbReference type="GO" id="GO:0000105">
    <property type="term" value="P:L-histidine biosynthetic process"/>
    <property type="evidence" value="ECO:0007669"/>
    <property type="project" value="UniProtKB-UniRule"/>
</dbReference>
<dbReference type="Pfam" id="PF08029">
    <property type="entry name" value="HisG_C"/>
    <property type="match status" value="1"/>
</dbReference>
<dbReference type="Gene3D" id="3.30.70.120">
    <property type="match status" value="1"/>
</dbReference>
<evidence type="ECO:0000313" key="20">
    <source>
        <dbReference type="Proteomes" id="UP000547674"/>
    </source>
</evidence>
<evidence type="ECO:0000256" key="4">
    <source>
        <dbReference type="ARBA" id="ARBA00007955"/>
    </source>
</evidence>
<evidence type="ECO:0000256" key="8">
    <source>
        <dbReference type="ARBA" id="ARBA00022676"/>
    </source>
</evidence>
<comment type="similarity">
    <text evidence="4 16">Belongs to the ATP phosphoribosyltransferase family. Long subfamily.</text>
</comment>
<comment type="catalytic activity">
    <reaction evidence="1 16">
        <text>1-(5-phospho-beta-D-ribosyl)-ATP + diphosphate = 5-phospho-alpha-D-ribose 1-diphosphate + ATP</text>
        <dbReference type="Rhea" id="RHEA:18473"/>
        <dbReference type="ChEBI" id="CHEBI:30616"/>
        <dbReference type="ChEBI" id="CHEBI:33019"/>
        <dbReference type="ChEBI" id="CHEBI:58017"/>
        <dbReference type="ChEBI" id="CHEBI:73183"/>
        <dbReference type="EC" id="2.4.2.17"/>
    </reaction>
</comment>
<dbReference type="AlphaFoldDB" id="A0A7Y2EFD8"/>
<evidence type="ECO:0000256" key="6">
    <source>
        <dbReference type="ARBA" id="ARBA00022490"/>
    </source>
</evidence>
<comment type="activity regulation">
    <text evidence="16">Feedback inhibited by histidine.</text>
</comment>
<dbReference type="Gene3D" id="3.40.190.10">
    <property type="entry name" value="Periplasmic binding protein-like II"/>
    <property type="match status" value="2"/>
</dbReference>
<dbReference type="PANTHER" id="PTHR21403:SF10">
    <property type="entry name" value="ATP PHOSPHORIBOSYLTRANSFERASE"/>
    <property type="match status" value="1"/>
</dbReference>
<comment type="caution">
    <text evidence="19">The sequence shown here is derived from an EMBL/GenBank/DDBJ whole genome shotgun (WGS) entry which is preliminary data.</text>
</comment>
<dbReference type="GO" id="GO:0005524">
    <property type="term" value="F:ATP binding"/>
    <property type="evidence" value="ECO:0007669"/>
    <property type="project" value="UniProtKB-KW"/>
</dbReference>
<dbReference type="InterPro" id="IPR011322">
    <property type="entry name" value="N-reg_PII-like_a/b"/>
</dbReference>
<comment type="subcellular location">
    <subcellularLocation>
        <location evidence="2 16">Cytoplasm</location>
    </subcellularLocation>
</comment>
<evidence type="ECO:0000256" key="9">
    <source>
        <dbReference type="ARBA" id="ARBA00022679"/>
    </source>
</evidence>
<proteinExistence type="inferred from homology"/>
<evidence type="ECO:0000313" key="19">
    <source>
        <dbReference type="EMBL" id="NNF07093.1"/>
    </source>
</evidence>
<evidence type="ECO:0000256" key="15">
    <source>
        <dbReference type="ARBA" id="ARBA00024861"/>
    </source>
</evidence>
<dbReference type="Proteomes" id="UP000547674">
    <property type="component" value="Unassembled WGS sequence"/>
</dbReference>
<evidence type="ECO:0000256" key="11">
    <source>
        <dbReference type="ARBA" id="ARBA00022741"/>
    </source>
</evidence>
<keyword evidence="8 16" id="KW-0328">Glycosyltransferase</keyword>
<dbReference type="PANTHER" id="PTHR21403">
    <property type="entry name" value="ATP PHOSPHORIBOSYLTRANSFERASE ATP-PRTASE"/>
    <property type="match status" value="1"/>
</dbReference>
<dbReference type="SUPFAM" id="SSF53850">
    <property type="entry name" value="Periplasmic binding protein-like II"/>
    <property type="match status" value="1"/>
</dbReference>
<keyword evidence="7 16" id="KW-0028">Amino-acid biosynthesis</keyword>
<dbReference type="GO" id="GO:0005737">
    <property type="term" value="C:cytoplasm"/>
    <property type="evidence" value="ECO:0007669"/>
    <property type="project" value="UniProtKB-SubCell"/>
</dbReference>
<dbReference type="InterPro" id="IPR013115">
    <property type="entry name" value="HisG_C"/>
</dbReference>
<evidence type="ECO:0000256" key="3">
    <source>
        <dbReference type="ARBA" id="ARBA00004667"/>
    </source>
</evidence>
<dbReference type="NCBIfam" id="TIGR00070">
    <property type="entry name" value="hisG"/>
    <property type="match status" value="1"/>
</dbReference>
<evidence type="ECO:0000256" key="12">
    <source>
        <dbReference type="ARBA" id="ARBA00022840"/>
    </source>
</evidence>
<evidence type="ECO:0000256" key="16">
    <source>
        <dbReference type="HAMAP-Rule" id="MF_00079"/>
    </source>
</evidence>
<dbReference type="Pfam" id="PF01634">
    <property type="entry name" value="HisG"/>
    <property type="match status" value="1"/>
</dbReference>
<evidence type="ECO:0000256" key="14">
    <source>
        <dbReference type="ARBA" id="ARBA00023102"/>
    </source>
</evidence>
<comment type="pathway">
    <text evidence="3 16">Amino-acid biosynthesis; L-histidine biosynthesis; L-histidine from 5-phospho-alpha-D-ribose 1-diphosphate: step 1/9.</text>
</comment>
<keyword evidence="14 16" id="KW-0368">Histidine biosynthesis</keyword>
<keyword evidence="11 16" id="KW-0547">Nucleotide-binding</keyword>
<name>A0A7Y2EFD8_UNCEI</name>
<dbReference type="InterPro" id="IPR013820">
    <property type="entry name" value="ATP_PRibTrfase_cat"/>
</dbReference>
<dbReference type="EC" id="2.4.2.17" evidence="5 16"/>
<keyword evidence="10 16" id="KW-0479">Metal-binding</keyword>
<dbReference type="HAMAP" id="MF_00079">
    <property type="entry name" value="HisG_Long"/>
    <property type="match status" value="1"/>
</dbReference>
<keyword evidence="6 16" id="KW-0963">Cytoplasm</keyword>
<comment type="cofactor">
    <cofactor evidence="16">
        <name>Mg(2+)</name>
        <dbReference type="ChEBI" id="CHEBI:18420"/>
    </cofactor>
</comment>
<reference evidence="19 20" key="1">
    <citation type="submission" date="2020-03" db="EMBL/GenBank/DDBJ databases">
        <title>Metabolic flexibility allows generalist bacteria to become dominant in a frequently disturbed ecosystem.</title>
        <authorList>
            <person name="Chen Y.-J."/>
            <person name="Leung P.M."/>
            <person name="Bay S.K."/>
            <person name="Hugenholtz P."/>
            <person name="Kessler A.J."/>
            <person name="Shelley G."/>
            <person name="Waite D.W."/>
            <person name="Cook P.L."/>
            <person name="Greening C."/>
        </authorList>
    </citation>
    <scope>NUCLEOTIDE SEQUENCE [LARGE SCALE GENOMIC DNA]</scope>
    <source>
        <strain evidence="19">SS_bin_28</strain>
    </source>
</reference>
<evidence type="ECO:0000259" key="18">
    <source>
        <dbReference type="Pfam" id="PF08029"/>
    </source>
</evidence>
<dbReference type="GO" id="GO:0003879">
    <property type="term" value="F:ATP phosphoribosyltransferase activity"/>
    <property type="evidence" value="ECO:0007669"/>
    <property type="project" value="UniProtKB-UniRule"/>
</dbReference>
<dbReference type="UniPathway" id="UPA00031">
    <property type="reaction ID" value="UER00006"/>
</dbReference>
<dbReference type="EMBL" id="JABDJR010000402">
    <property type="protein sequence ID" value="NNF07093.1"/>
    <property type="molecule type" value="Genomic_DNA"/>
</dbReference>
<feature type="domain" description="Histidine biosynthesis HisG C-terminal" evidence="18">
    <location>
        <begin position="214"/>
        <end position="286"/>
    </location>
</feature>
<feature type="domain" description="ATP phosphoribosyltransferase catalytic" evidence="17">
    <location>
        <begin position="55"/>
        <end position="209"/>
    </location>
</feature>
<evidence type="ECO:0000256" key="2">
    <source>
        <dbReference type="ARBA" id="ARBA00004496"/>
    </source>
</evidence>
<evidence type="ECO:0000256" key="5">
    <source>
        <dbReference type="ARBA" id="ARBA00011946"/>
    </source>
</evidence>
<evidence type="ECO:0000256" key="13">
    <source>
        <dbReference type="ARBA" id="ARBA00022842"/>
    </source>
</evidence>
<gene>
    <name evidence="16" type="primary">hisG</name>
    <name evidence="19" type="ORF">HKN21_10060</name>
</gene>
<evidence type="ECO:0000256" key="10">
    <source>
        <dbReference type="ARBA" id="ARBA00022723"/>
    </source>
</evidence>
<protein>
    <recommendedName>
        <fullName evidence="5 16">ATP phosphoribosyltransferase</fullName>
        <shortName evidence="16">ATP-PRT</shortName>
        <shortName evidence="16">ATP-PRTase</shortName>
        <ecNumber evidence="5 16">2.4.2.17</ecNumber>
    </recommendedName>
</protein>
<evidence type="ECO:0000259" key="17">
    <source>
        <dbReference type="Pfam" id="PF01634"/>
    </source>
</evidence>
<sequence>MPPQKVKTRLLLPTGRMQKDLLELLSASGFGLKGNGRNYRPQCVDPELEVKFLKPLNIPRLVAMGRHELGFCGLDWVREHNAEVEVLLELGLDPVRLVLAAPEGDTMDSLRARKNLVLATEYQNISQTFLKAQGIEATVLRTSGTTEVYPPEDADFIVDNTSTGSTLRDNKLDILATLMRSSTCLVADPESLKRPEVREKANHLVTLLKSTLDARSKVVLEMNVSNGSLVEILALLPAMKRPTVQTLAGGEAASVKTVVERRDVRELVPKLLASGASDILEFSLQKVVP</sequence>
<dbReference type="InterPro" id="IPR020621">
    <property type="entry name" value="ATP-PRT_HisG_long"/>
</dbReference>